<dbReference type="Pfam" id="PF12680">
    <property type="entry name" value="SnoaL_2"/>
    <property type="match status" value="1"/>
</dbReference>
<dbReference type="Proteomes" id="UP000677016">
    <property type="component" value="Unassembled WGS sequence"/>
</dbReference>
<dbReference type="AlphaFoldDB" id="A0A941I1H8"/>
<protein>
    <submittedName>
        <fullName evidence="2">Nuclear transport factor 2 family protein</fullName>
    </submittedName>
</protein>
<proteinExistence type="predicted"/>
<reference evidence="2" key="1">
    <citation type="submission" date="2021-04" db="EMBL/GenBank/DDBJ databases">
        <title>Phycicoccus avicenniae sp. nov., a novel endophytic actinomycetes isolated from branch of Avicennia mariana.</title>
        <authorList>
            <person name="Tuo L."/>
        </authorList>
    </citation>
    <scope>NUCLEOTIDE SEQUENCE</scope>
    <source>
        <strain evidence="2">BSK3Z-2</strain>
    </source>
</reference>
<gene>
    <name evidence="2" type="ORF">KC207_12345</name>
</gene>
<feature type="domain" description="SnoaL-like" evidence="1">
    <location>
        <begin position="19"/>
        <end position="115"/>
    </location>
</feature>
<sequence length="119" mass="12710">MTTTDTAHPVPTDDLPAAVRGFLAAHADRDVPAAATFFTDDAVVTDQGETFRGTDGVHDFLTRAGSEYTYTSELVGARHVDDTRWVAVVRLEGDFPGGVAVLDYRVSLADGRIAELTIG</sequence>
<comment type="caution">
    <text evidence="2">The sequence shown here is derived from an EMBL/GenBank/DDBJ whole genome shotgun (WGS) entry which is preliminary data.</text>
</comment>
<evidence type="ECO:0000313" key="3">
    <source>
        <dbReference type="Proteomes" id="UP000677016"/>
    </source>
</evidence>
<evidence type="ECO:0000313" key="2">
    <source>
        <dbReference type="EMBL" id="MBR7744079.1"/>
    </source>
</evidence>
<dbReference type="EMBL" id="JAGSNF010000017">
    <property type="protein sequence ID" value="MBR7744079.1"/>
    <property type="molecule type" value="Genomic_DNA"/>
</dbReference>
<keyword evidence="3" id="KW-1185">Reference proteome</keyword>
<dbReference type="SUPFAM" id="SSF54427">
    <property type="entry name" value="NTF2-like"/>
    <property type="match status" value="1"/>
</dbReference>
<dbReference type="InterPro" id="IPR037401">
    <property type="entry name" value="SnoaL-like"/>
</dbReference>
<dbReference type="InterPro" id="IPR032710">
    <property type="entry name" value="NTF2-like_dom_sf"/>
</dbReference>
<name>A0A941I1H8_9MICO</name>
<evidence type="ECO:0000259" key="1">
    <source>
        <dbReference type="Pfam" id="PF12680"/>
    </source>
</evidence>
<dbReference type="RefSeq" id="WP_211603412.1">
    <property type="nucleotide sequence ID" value="NZ_JAGSNF010000017.1"/>
</dbReference>
<dbReference type="Gene3D" id="3.10.450.50">
    <property type="match status" value="1"/>
</dbReference>
<accession>A0A941I1H8</accession>
<organism evidence="2 3">
    <name type="scientific">Phycicoccus avicenniae</name>
    <dbReference type="NCBI Taxonomy" id="2828860"/>
    <lineage>
        <taxon>Bacteria</taxon>
        <taxon>Bacillati</taxon>
        <taxon>Actinomycetota</taxon>
        <taxon>Actinomycetes</taxon>
        <taxon>Micrococcales</taxon>
        <taxon>Intrasporangiaceae</taxon>
        <taxon>Phycicoccus</taxon>
    </lineage>
</organism>